<evidence type="ECO:0000313" key="1">
    <source>
        <dbReference type="EMBL" id="MBB6476539.1"/>
    </source>
</evidence>
<keyword evidence="2" id="KW-1185">Reference proteome</keyword>
<evidence type="ECO:0008006" key="3">
    <source>
        <dbReference type="Google" id="ProtNLM"/>
    </source>
</evidence>
<accession>A0A7X0MAX3</accession>
<dbReference type="Proteomes" id="UP000555564">
    <property type="component" value="Unassembled WGS sequence"/>
</dbReference>
<organism evidence="1 2">
    <name type="scientific">Sphaerisporangium rubeum</name>
    <dbReference type="NCBI Taxonomy" id="321317"/>
    <lineage>
        <taxon>Bacteria</taxon>
        <taxon>Bacillati</taxon>
        <taxon>Actinomycetota</taxon>
        <taxon>Actinomycetes</taxon>
        <taxon>Streptosporangiales</taxon>
        <taxon>Streptosporangiaceae</taxon>
        <taxon>Sphaerisporangium</taxon>
    </lineage>
</organism>
<evidence type="ECO:0000313" key="2">
    <source>
        <dbReference type="Proteomes" id="UP000555564"/>
    </source>
</evidence>
<dbReference type="EMBL" id="JACHIU010000001">
    <property type="protein sequence ID" value="MBB6476539.1"/>
    <property type="molecule type" value="Genomic_DNA"/>
</dbReference>
<dbReference type="AlphaFoldDB" id="A0A7X0MAX3"/>
<sequence>MKDNHGIVMHDHAQLQADAVAVGRDAKAVSTSTGTPAPPGLDELLAELAELVAHLRAKAAGDRVLLDAADAGEALSEELETQDPRMGRVRALLRQLGAGVEKAGEYASAMASIMSGIRTIFLGGE</sequence>
<comment type="caution">
    <text evidence="1">The sequence shown here is derived from an EMBL/GenBank/DDBJ whole genome shotgun (WGS) entry which is preliminary data.</text>
</comment>
<dbReference type="RefSeq" id="WP_184986639.1">
    <property type="nucleotide sequence ID" value="NZ_BAAALO010000010.1"/>
</dbReference>
<name>A0A7X0MAX3_9ACTN</name>
<gene>
    <name evidence="1" type="ORF">BJ992_005970</name>
</gene>
<proteinExistence type="predicted"/>
<protein>
    <recommendedName>
        <fullName evidence="3">DUF4404 family protein</fullName>
    </recommendedName>
</protein>
<reference evidence="1 2" key="1">
    <citation type="submission" date="2020-08" db="EMBL/GenBank/DDBJ databases">
        <title>Sequencing the genomes of 1000 actinobacteria strains.</title>
        <authorList>
            <person name="Klenk H.-P."/>
        </authorList>
    </citation>
    <scope>NUCLEOTIDE SEQUENCE [LARGE SCALE GENOMIC DNA]</scope>
    <source>
        <strain evidence="1 2">DSM 44936</strain>
    </source>
</reference>